<evidence type="ECO:0000313" key="3">
    <source>
        <dbReference type="EMBL" id="PRP80261.1"/>
    </source>
</evidence>
<reference evidence="3 4" key="1">
    <citation type="journal article" date="2018" name="Genome Biol. Evol.">
        <title>Multiple Roots of Fruiting Body Formation in Amoebozoa.</title>
        <authorList>
            <person name="Hillmann F."/>
            <person name="Forbes G."/>
            <person name="Novohradska S."/>
            <person name="Ferling I."/>
            <person name="Riege K."/>
            <person name="Groth M."/>
            <person name="Westermann M."/>
            <person name="Marz M."/>
            <person name="Spaller T."/>
            <person name="Winckler T."/>
            <person name="Schaap P."/>
            <person name="Glockner G."/>
        </authorList>
    </citation>
    <scope>NUCLEOTIDE SEQUENCE [LARGE SCALE GENOMIC DNA]</scope>
    <source>
        <strain evidence="3 4">Jena</strain>
    </source>
</reference>
<dbReference type="Proteomes" id="UP000241769">
    <property type="component" value="Unassembled WGS sequence"/>
</dbReference>
<dbReference type="AlphaFoldDB" id="A0A2P6N8J8"/>
<name>A0A2P6N8J8_9EUKA</name>
<evidence type="ECO:0000313" key="4">
    <source>
        <dbReference type="Proteomes" id="UP000241769"/>
    </source>
</evidence>
<dbReference type="PROSITE" id="PS50112">
    <property type="entry name" value="PAS"/>
    <property type="match status" value="1"/>
</dbReference>
<dbReference type="SUPFAM" id="SSF55785">
    <property type="entry name" value="PYP-like sensor domain (PAS domain)"/>
    <property type="match status" value="1"/>
</dbReference>
<feature type="compositionally biased region" description="Pro residues" evidence="1">
    <location>
        <begin position="322"/>
        <end position="334"/>
    </location>
</feature>
<feature type="compositionally biased region" description="Polar residues" evidence="1">
    <location>
        <begin position="32"/>
        <end position="47"/>
    </location>
</feature>
<proteinExistence type="predicted"/>
<accession>A0A2P6N8J8</accession>
<dbReference type="InterPro" id="IPR013655">
    <property type="entry name" value="PAS_fold_3"/>
</dbReference>
<gene>
    <name evidence="3" type="ORF">PROFUN_12200</name>
</gene>
<feature type="region of interest" description="Disordered" evidence="1">
    <location>
        <begin position="96"/>
        <end position="131"/>
    </location>
</feature>
<protein>
    <submittedName>
        <fullName evidence="3">GGDEF domain-containing protein</fullName>
    </submittedName>
</protein>
<dbReference type="CDD" id="cd00130">
    <property type="entry name" value="PAS"/>
    <property type="match status" value="1"/>
</dbReference>
<dbReference type="Gene3D" id="3.30.450.20">
    <property type="entry name" value="PAS domain"/>
    <property type="match status" value="1"/>
</dbReference>
<dbReference type="NCBIfam" id="TIGR00229">
    <property type="entry name" value="sensory_box"/>
    <property type="match status" value="1"/>
</dbReference>
<sequence length="450" mass="50424">IKDIKTFPTETLHNTSLNDMKIIHSPTIKPQEVTTTTPIISHPQETTPIGPALRLPDHSVPKITFPSTIPFKLDMPKELLALRGAVKTEPIDVEIPVEEIQPEQKTESPAKSKSPNALNGIHRPPSPKLTNQDAMNAFLLNEMKKMRQEMDRTNDEMLALRIQNMKLNNNIESIKARLPTNEPLLLTEGKGMVAFDLRRHPAYVLTANDIFCQMMGYTLEEVLGKPWQKFIHPDYIERTMSILRSRDHRNPTVSFEQMWVTRQGHAFATTDSHSIFFSNGLPVSDIVFMTLSTKTKPENDPVKETVQRSIGAPREFLSIMGPKPPAPTPSPSTPPGALDMPTHDSKFNITDVNSSAADLQQYSPVQISIDSPGSSPNRNTNALLSPYNYSEDITAPIPYDPANEDLITPLDFQPLEMMGDSEMMSDAAVWNEEEDLSNLLNDQSDIFSYK</sequence>
<feature type="non-terminal residue" evidence="3">
    <location>
        <position position="1"/>
    </location>
</feature>
<evidence type="ECO:0000259" key="2">
    <source>
        <dbReference type="PROSITE" id="PS50112"/>
    </source>
</evidence>
<feature type="domain" description="PAS" evidence="2">
    <location>
        <begin position="204"/>
        <end position="244"/>
    </location>
</feature>
<dbReference type="SMART" id="SM00091">
    <property type="entry name" value="PAS"/>
    <property type="match status" value="1"/>
</dbReference>
<dbReference type="OrthoDB" id="20950at2759"/>
<comment type="caution">
    <text evidence="3">The sequence shown here is derived from an EMBL/GenBank/DDBJ whole genome shotgun (WGS) entry which is preliminary data.</text>
</comment>
<dbReference type="Pfam" id="PF08447">
    <property type="entry name" value="PAS_3"/>
    <property type="match status" value="1"/>
</dbReference>
<feature type="region of interest" description="Disordered" evidence="1">
    <location>
        <begin position="319"/>
        <end position="342"/>
    </location>
</feature>
<dbReference type="InterPro" id="IPR000014">
    <property type="entry name" value="PAS"/>
</dbReference>
<dbReference type="EMBL" id="MDYQ01000156">
    <property type="protein sequence ID" value="PRP80261.1"/>
    <property type="molecule type" value="Genomic_DNA"/>
</dbReference>
<feature type="region of interest" description="Disordered" evidence="1">
    <location>
        <begin position="28"/>
        <end position="52"/>
    </location>
</feature>
<keyword evidence="4" id="KW-1185">Reference proteome</keyword>
<dbReference type="InParanoid" id="A0A2P6N8J8"/>
<dbReference type="InterPro" id="IPR035965">
    <property type="entry name" value="PAS-like_dom_sf"/>
</dbReference>
<evidence type="ECO:0000256" key="1">
    <source>
        <dbReference type="SAM" id="MobiDB-lite"/>
    </source>
</evidence>
<organism evidence="3 4">
    <name type="scientific">Planoprotostelium fungivorum</name>
    <dbReference type="NCBI Taxonomy" id="1890364"/>
    <lineage>
        <taxon>Eukaryota</taxon>
        <taxon>Amoebozoa</taxon>
        <taxon>Evosea</taxon>
        <taxon>Variosea</taxon>
        <taxon>Cavosteliida</taxon>
        <taxon>Cavosteliaceae</taxon>
        <taxon>Planoprotostelium</taxon>
    </lineage>
</organism>